<feature type="region of interest" description="Disordered" evidence="1">
    <location>
        <begin position="59"/>
        <end position="92"/>
    </location>
</feature>
<accession>A0AAD9C327</accession>
<keyword evidence="3" id="KW-1185">Reference proteome</keyword>
<dbReference type="AlphaFoldDB" id="A0AAD9C327"/>
<reference evidence="2" key="1">
    <citation type="submission" date="2023-04" db="EMBL/GenBank/DDBJ databases">
        <title>Chromosome-level genome of Chaenocephalus aceratus.</title>
        <authorList>
            <person name="Park H."/>
        </authorList>
    </citation>
    <scope>NUCLEOTIDE SEQUENCE</scope>
    <source>
        <strain evidence="2">DE</strain>
        <tissue evidence="2">Muscle</tissue>
    </source>
</reference>
<evidence type="ECO:0000313" key="3">
    <source>
        <dbReference type="Proteomes" id="UP001228049"/>
    </source>
</evidence>
<comment type="caution">
    <text evidence="2">The sequence shown here is derived from an EMBL/GenBank/DDBJ whole genome shotgun (WGS) entry which is preliminary data.</text>
</comment>
<organism evidence="2 3">
    <name type="scientific">Dissostichus eleginoides</name>
    <name type="common">Patagonian toothfish</name>
    <name type="synonym">Dissostichus amissus</name>
    <dbReference type="NCBI Taxonomy" id="100907"/>
    <lineage>
        <taxon>Eukaryota</taxon>
        <taxon>Metazoa</taxon>
        <taxon>Chordata</taxon>
        <taxon>Craniata</taxon>
        <taxon>Vertebrata</taxon>
        <taxon>Euteleostomi</taxon>
        <taxon>Actinopterygii</taxon>
        <taxon>Neopterygii</taxon>
        <taxon>Teleostei</taxon>
        <taxon>Neoteleostei</taxon>
        <taxon>Acanthomorphata</taxon>
        <taxon>Eupercaria</taxon>
        <taxon>Perciformes</taxon>
        <taxon>Notothenioidei</taxon>
        <taxon>Nototheniidae</taxon>
        <taxon>Dissostichus</taxon>
    </lineage>
</organism>
<sequence>MPVWQGCKYTSASWPRLKQKSQSVDIATQGFSPTLVPASPPNKASPTVAKTTAVLAVQENNTNNSQRRSPRCGELKRGYTIGSKRGGTGAGE</sequence>
<proteinExistence type="predicted"/>
<evidence type="ECO:0000313" key="2">
    <source>
        <dbReference type="EMBL" id="KAK1894780.1"/>
    </source>
</evidence>
<name>A0AAD9C327_DISEL</name>
<gene>
    <name evidence="2" type="ORF">KUDE01_020237</name>
</gene>
<protein>
    <submittedName>
        <fullName evidence="2">Oxidation resistance protein 1</fullName>
    </submittedName>
</protein>
<evidence type="ECO:0000256" key="1">
    <source>
        <dbReference type="SAM" id="MobiDB-lite"/>
    </source>
</evidence>
<dbReference type="EMBL" id="JASDAP010000010">
    <property type="protein sequence ID" value="KAK1894780.1"/>
    <property type="molecule type" value="Genomic_DNA"/>
</dbReference>
<dbReference type="Proteomes" id="UP001228049">
    <property type="component" value="Unassembled WGS sequence"/>
</dbReference>